<dbReference type="Pfam" id="PF00155">
    <property type="entry name" value="Aminotran_1_2"/>
    <property type="match status" value="1"/>
</dbReference>
<evidence type="ECO:0000313" key="6">
    <source>
        <dbReference type="EMBL" id="RNI29008.1"/>
    </source>
</evidence>
<feature type="domain" description="Aminotransferase class I/classII large" evidence="5">
    <location>
        <begin position="29"/>
        <end position="373"/>
    </location>
</feature>
<keyword evidence="7" id="KW-1185">Reference proteome</keyword>
<dbReference type="EMBL" id="RJJD01000003">
    <property type="protein sequence ID" value="RNI29008.1"/>
    <property type="molecule type" value="Genomic_DNA"/>
</dbReference>
<proteinExistence type="inferred from homology"/>
<dbReference type="PANTHER" id="PTHR13693:SF77">
    <property type="entry name" value="8-AMINO-7-OXONONANOATE SYNTHASE"/>
    <property type="match status" value="1"/>
</dbReference>
<evidence type="ECO:0000259" key="5">
    <source>
        <dbReference type="Pfam" id="PF00155"/>
    </source>
</evidence>
<dbReference type="InterPro" id="IPR004839">
    <property type="entry name" value="Aminotransferase_I/II_large"/>
</dbReference>
<dbReference type="GO" id="GO:0030170">
    <property type="term" value="F:pyridoxal phosphate binding"/>
    <property type="evidence" value="ECO:0007669"/>
    <property type="project" value="InterPro"/>
</dbReference>
<dbReference type="Gene3D" id="3.40.640.10">
    <property type="entry name" value="Type I PLP-dependent aspartate aminotransferase-like (Major domain)"/>
    <property type="match status" value="1"/>
</dbReference>
<dbReference type="Proteomes" id="UP000272117">
    <property type="component" value="Unassembled WGS sequence"/>
</dbReference>
<comment type="cofactor">
    <cofactor evidence="1">
        <name>pyridoxal 5'-phosphate</name>
        <dbReference type="ChEBI" id="CHEBI:597326"/>
    </cofactor>
</comment>
<evidence type="ECO:0000256" key="2">
    <source>
        <dbReference type="ARBA" id="ARBA00010008"/>
    </source>
</evidence>
<keyword evidence="4" id="KW-0663">Pyridoxal phosphate</keyword>
<dbReference type="AlphaFoldDB" id="A0A3M9MW68"/>
<dbReference type="RefSeq" id="WP_123126066.1">
    <property type="nucleotide sequence ID" value="NZ_RJJD01000003.1"/>
</dbReference>
<dbReference type="InterPro" id="IPR050087">
    <property type="entry name" value="AON_synthase_class-II"/>
</dbReference>
<dbReference type="InterPro" id="IPR015424">
    <property type="entry name" value="PyrdxlP-dep_Trfase"/>
</dbReference>
<dbReference type="GO" id="GO:0016740">
    <property type="term" value="F:transferase activity"/>
    <property type="evidence" value="ECO:0007669"/>
    <property type="project" value="UniProtKB-KW"/>
</dbReference>
<reference evidence="6 7" key="1">
    <citation type="submission" date="2018-11" db="EMBL/GenBank/DDBJ databases">
        <title>Rufibacter latericius sp. nov., isolated from water in Baiyang Lake.</title>
        <authorList>
            <person name="Yang Y."/>
        </authorList>
    </citation>
    <scope>NUCLEOTIDE SEQUENCE [LARGE SCALE GENOMIC DNA]</scope>
    <source>
        <strain evidence="6 7">R-22-1c-1</strain>
    </source>
</reference>
<comment type="similarity">
    <text evidence="2">Belongs to the class-II pyridoxal-phosphate-dependent aminotransferase family. BioF subfamily.</text>
</comment>
<evidence type="ECO:0000256" key="1">
    <source>
        <dbReference type="ARBA" id="ARBA00001933"/>
    </source>
</evidence>
<keyword evidence="3" id="KW-0808">Transferase</keyword>
<dbReference type="InterPro" id="IPR015422">
    <property type="entry name" value="PyrdxlP-dep_Trfase_small"/>
</dbReference>
<evidence type="ECO:0000313" key="7">
    <source>
        <dbReference type="Proteomes" id="UP000272117"/>
    </source>
</evidence>
<protein>
    <submittedName>
        <fullName evidence="6">8-amino-7-oxononanoate synthase</fullName>
    </submittedName>
</protein>
<dbReference type="Gene3D" id="3.90.1150.10">
    <property type="entry name" value="Aspartate Aminotransferase, domain 1"/>
    <property type="match status" value="1"/>
</dbReference>
<sequence>MKVPDRLLRQLESRAHQGTLRRLTSPAPNLVDFSSNDYLGLAASTVLARRIAEEIGEFPAHGSTGSRLLSGNTQNAQKLEEELALFHGAEAALLFNSGYAANCGFFSAVPQRGDTIFYDEASHASMKEGIRLSFAQGFPFRHNDLEDLRSKLKRAQGNVYVAVESLYSMDGDFAPLQDLVAFCQEQGLYLVVDEAHSNGLYGEKGEGLVSALKLEKQVFARVMTFGKAIGCHGAAVVGPKVLQQFLLNFSRPFIYTTALPLSSLAAIRQAYALLPGLTSERQHVQELSSLYQTLTGGLPFSGPISPKRPLNGSPIQAWELANPVALRQLAQHLQTAGFDVRPVFSPTVPTGKERLRLVLHAYNTPAQVQELCNLLYQHTPKDISLPA</sequence>
<dbReference type="InterPro" id="IPR015421">
    <property type="entry name" value="PyrdxlP-dep_Trfase_major"/>
</dbReference>
<dbReference type="SUPFAM" id="SSF53383">
    <property type="entry name" value="PLP-dependent transferases"/>
    <property type="match status" value="1"/>
</dbReference>
<comment type="caution">
    <text evidence="6">The sequence shown here is derived from an EMBL/GenBank/DDBJ whole genome shotgun (WGS) entry which is preliminary data.</text>
</comment>
<organism evidence="6 7">
    <name type="scientific">Rufibacter latericius</name>
    <dbReference type="NCBI Taxonomy" id="2487040"/>
    <lineage>
        <taxon>Bacteria</taxon>
        <taxon>Pseudomonadati</taxon>
        <taxon>Bacteroidota</taxon>
        <taxon>Cytophagia</taxon>
        <taxon>Cytophagales</taxon>
        <taxon>Hymenobacteraceae</taxon>
        <taxon>Rufibacter</taxon>
    </lineage>
</organism>
<dbReference type="OrthoDB" id="9807157at2"/>
<name>A0A3M9MW68_9BACT</name>
<evidence type="ECO:0000256" key="3">
    <source>
        <dbReference type="ARBA" id="ARBA00022679"/>
    </source>
</evidence>
<gene>
    <name evidence="6" type="ORF">EFB08_06135</name>
</gene>
<evidence type="ECO:0000256" key="4">
    <source>
        <dbReference type="ARBA" id="ARBA00022898"/>
    </source>
</evidence>
<accession>A0A3M9MW68</accession>
<dbReference type="PANTHER" id="PTHR13693">
    <property type="entry name" value="CLASS II AMINOTRANSFERASE/8-AMINO-7-OXONONANOATE SYNTHASE"/>
    <property type="match status" value="1"/>
</dbReference>